<comment type="subcellular location">
    <subcellularLocation>
        <location evidence="1">Cell projection</location>
        <location evidence="1">Cilium</location>
    </subcellularLocation>
    <subcellularLocation>
        <location evidence="2">Cytoplasm</location>
        <location evidence="2">Cytoskeleton</location>
    </subcellularLocation>
</comment>
<feature type="transmembrane region" description="Helical" evidence="8">
    <location>
        <begin position="2234"/>
        <end position="2256"/>
    </location>
</feature>
<dbReference type="STRING" id="403677.D0NBP2"/>
<dbReference type="KEGG" id="pif:PITG_09092"/>
<keyword evidence="3" id="KW-0963">Cytoplasm</keyword>
<dbReference type="CDD" id="cd04412">
    <property type="entry name" value="NDPk7B"/>
    <property type="match status" value="1"/>
</dbReference>
<dbReference type="InterPro" id="IPR058316">
    <property type="entry name" value="DUF8003"/>
</dbReference>
<dbReference type="VEuPathDB" id="FungiDB:PITG_09092"/>
<keyword evidence="4" id="KW-0206">Cytoskeleton</keyword>
<dbReference type="Pfam" id="PF00334">
    <property type="entry name" value="NDK"/>
    <property type="match status" value="2"/>
</dbReference>
<dbReference type="Proteomes" id="UP000006643">
    <property type="component" value="Unassembled WGS sequence"/>
</dbReference>
<organism evidence="10 11">
    <name type="scientific">Phytophthora infestans (strain T30-4)</name>
    <name type="common">Potato late blight agent</name>
    <dbReference type="NCBI Taxonomy" id="403677"/>
    <lineage>
        <taxon>Eukaryota</taxon>
        <taxon>Sar</taxon>
        <taxon>Stramenopiles</taxon>
        <taxon>Oomycota</taxon>
        <taxon>Peronosporomycetes</taxon>
        <taxon>Peronosporales</taxon>
        <taxon>Peronosporaceae</taxon>
        <taxon>Phytophthora</taxon>
    </lineage>
</organism>
<dbReference type="InterPro" id="IPR034907">
    <property type="entry name" value="NDK-like_dom"/>
</dbReference>
<comment type="similarity">
    <text evidence="6">Belongs to the NDK family.</text>
</comment>
<feature type="transmembrane region" description="Helical" evidence="8">
    <location>
        <begin position="2344"/>
        <end position="2366"/>
    </location>
</feature>
<dbReference type="SMART" id="SM00676">
    <property type="entry name" value="DM10"/>
    <property type="match status" value="1"/>
</dbReference>
<feature type="compositionally biased region" description="Low complexity" evidence="7">
    <location>
        <begin position="2097"/>
        <end position="2113"/>
    </location>
</feature>
<evidence type="ECO:0000256" key="2">
    <source>
        <dbReference type="ARBA" id="ARBA00004245"/>
    </source>
</evidence>
<gene>
    <name evidence="10" type="ORF">PITG_09092</name>
</gene>
<dbReference type="PROSITE" id="PS51336">
    <property type="entry name" value="DM10"/>
    <property type="match status" value="1"/>
</dbReference>
<dbReference type="Gene3D" id="2.30.29.170">
    <property type="match status" value="1"/>
</dbReference>
<feature type="transmembrane region" description="Helical" evidence="8">
    <location>
        <begin position="1665"/>
        <end position="1685"/>
    </location>
</feature>
<name>D0NBP2_PHYIT</name>
<evidence type="ECO:0000259" key="9">
    <source>
        <dbReference type="PROSITE" id="PS51336"/>
    </source>
</evidence>
<accession>D0NBP2</accession>
<keyword evidence="8" id="KW-1133">Transmembrane helix</keyword>
<keyword evidence="11" id="KW-1185">Reference proteome</keyword>
<evidence type="ECO:0000256" key="1">
    <source>
        <dbReference type="ARBA" id="ARBA00004138"/>
    </source>
</evidence>
<dbReference type="GO" id="GO:0016301">
    <property type="term" value="F:kinase activity"/>
    <property type="evidence" value="ECO:0007669"/>
    <property type="project" value="UniProtKB-KW"/>
</dbReference>
<keyword evidence="10" id="KW-0418">Kinase</keyword>
<evidence type="ECO:0000256" key="4">
    <source>
        <dbReference type="ARBA" id="ARBA00023212"/>
    </source>
</evidence>
<feature type="transmembrane region" description="Helical" evidence="8">
    <location>
        <begin position="2313"/>
        <end position="2332"/>
    </location>
</feature>
<evidence type="ECO:0000313" key="11">
    <source>
        <dbReference type="Proteomes" id="UP000006643"/>
    </source>
</evidence>
<dbReference type="PROSITE" id="PS51374">
    <property type="entry name" value="NDPK_LIKE"/>
    <property type="match status" value="2"/>
</dbReference>
<dbReference type="GeneID" id="9470448"/>
<comment type="caution">
    <text evidence="6">Lacks conserved residue(s) required for the propagation of feature annotation.</text>
</comment>
<sequence length="2396" mass="256410">MQAIRETIYSFKARWFDTHAQLNRQYNVRYFVDTHNVEIFDTKTSRLFLKKSECPSTLSAKDFFLGAKVLIYGRHFELQDYLDPFTAEKLGRQQQKSILVVKARMVDHVGAVLDFLSHQQFAFSAVKMMQVTRPHAEKLLELQRGTDDFELQVNQLAGSPVVAMELVQENCLETLKQVVSNLSSRFDAEPGELESASSVLEAQQLRSFYFETPHVPTATFESCTCCVVLPHVIKEGRLGEVVSAIQCDDGVRITAMELFVLDRTTAAEFLEVYEGVVPHFNESVDHFTTGACLAMELVGQHTNDVVAQFRASAGPWDVEMAKELKPQTIRAKFGHDRVRNAVHCTDLAEDGVLECQYFFDILSRRQTVSMMSIISPLLLNAQLILLLLPVPKSIMMCLLRKKNMTVHGSYSSYMVLKSGTSVMSTTYMAAKFLTSSAMPQSTSSICMHVGSWSWPKRITTTRSPSFRMDWSTAQPLSRCGNKGYSTSVSLFYPFKKSSVEEVALSLQAHIKIPTLVGEARAAVPCMSVAGSMASLSVRQRRHRDFMCLLLSLSLLSLAASAASVEGNSDTLKRLDEHRPHCADFLQHCAWNSSTSSCTFSESISFVCGPRSANESPVSTGSGSLLNAAISASSFTGYSNGDVGVSAVAGFTCHWDVPGDLHFAPGVMVAVQGDDCLLHIGSGQMVLLGAKATLKASSLSIEASFVHLEVGAQIAASYSGAFRAGRGLFTGTDVYGASHGGGGGQRLIANATMLTQQTTRGFFDVRGWTANVEVIEEKEALLKQSSAGWQLADLWTKEKALMSDPAVMTASSGASGDPSATIAPFLLGSGSRAVITGNNSSEDMKSVDGGGRIQIKASKDVVVMSGATIQANGAAASDGVSGGSGGSVYISANALSVSGKVQAKGGDAFCTDNAAAKGITHCFPAGGGGRVQISFMSSQLDTNAIDTTGGTLDADQVKELLAKDKRFRHVQISALAGAAGTYYQVVQHSDGVHEAQLLVDNDMQRLWPTGVQSDDGGAVHIDEMDTVIGGAVTSLDVGDDEAKSIDAITITDGAVVATGCLKLSQGDLKVLNGSFLLDALLVGVPHQLPDSISVHSSNKPPLLQIRVRDMVVSSAAQMMLPTSALQLSARSVLMDATTALEFTWSAQIITSQSIHLDANISSAPDPIIAASVTTASSPSTAKLFNSKMLVLVSGGDVLLSGVIAVGALSISSAYSITVNGHIEALNAPSIKSTFRPCKEQQWLSLRALKSDLGKEDTHVSTTIPSIPSTLPSISNFTLVLHARESIYVGESEEKKQQLEDELQEDDELPPQQVGRVRGGAVLVCATDSVEISRGSILSADGMGELANQGPGMGSCVGSIGGGAGYGGRGADSSVVTNIGNYASGGLPYGTRSGTGMLGSGGGCVDGGNGGGIVMLGASGLVLNGEIHCNGDGGANGAGGGSGGFLGLSVAQFLRGHGHISAVGGGSECSDTIESFVSDTEWRDPLYLIGGIRYDAAEQEAEAQAPSTKVVPRLCGGGGGGGRLQLTGCELSTFGRCTRDFDGNYTVAGGATSFKLSSCDTPELPAPTPTSTAEKSVVPAGASGSFFGFPCPPGSGGLFCRLCRVGKYKSESNSAECVVCTNAPSNAHYIGVGATSARCDWACDPGYSGHYCVSPIQQLLDACGGEFGFALVLMSIVAFFILLGYACRNRKEPSYTRMYNSRGAKGERQHLLSSAVANSQRSWFASLFRCFYWPRVGYPKLMERDLSEHMARLYLAGYNDPDSPLKLRTTVPPSLKKVLYDVEFKNLADRINRVLAWQRGPCSSWGKIVYFLVALVCYPFTSEVRLFRRHIRVNELKRIVAKYNHACMKGPRARGLLNAVKLGYCADYSLVYLELLYKESSQSVCVPTTKIGKPSLPLVLLFAGCGSYFSPFYLDPNDLLVRSIPQCPELTAFIDEPWIEFVAELNELLRVVQRDESSLVESLIPVAVYLEKQRALSAMGSNSSKLGGLRIYLGRFYVQDELNVGEEFKLGLFLTTAEESSDNVCSNNLQQTHQPPPSGNRYGYGSIHSKDTNYFHTNDVYGYGRGDSLDYPGPRRSDGSFGNDAMLYDMGGWGTALNNSGSSSRGRSRSANGSGVATAASQNQVSSIREEALRIRSSSTQGDGLGSNGHSGRNADDVLVLMGSTKKQQQNKAAKHTFYEGWLGPVDASLPVPGVLICADELRERLADGAPRQKLNSFLRFHLLPRNLPRSSSLNLSWMLSISLLTLLMVDLAITFAILVNLKCVTDGEVDHDCSASIMVPVLLVPPLALVVSPIMGIVSLALSSSTFTRRFSVWNALSMISVGIAILACIAQSSRLVAPWFAGPLPLLPVIAMGVKAGQAYVVERYIAFQETQRRRRGWRGIMKRRLSDASIPTESP</sequence>
<dbReference type="HOGENOM" id="CLU_000979_0_0_1"/>
<dbReference type="Gene3D" id="3.30.70.141">
    <property type="entry name" value="Nucleoside diphosphate kinase-like domain"/>
    <property type="match status" value="2"/>
</dbReference>
<feature type="compositionally biased region" description="Acidic residues" evidence="7">
    <location>
        <begin position="1298"/>
        <end position="1307"/>
    </location>
</feature>
<feature type="region of interest" description="Disordered" evidence="7">
    <location>
        <begin position="1290"/>
        <end position="1311"/>
    </location>
</feature>
<evidence type="ECO:0000256" key="3">
    <source>
        <dbReference type="ARBA" id="ARBA00022490"/>
    </source>
</evidence>
<dbReference type="PANTHER" id="PTHR43109:SF2">
    <property type="entry name" value="NUCLEOSIDE DIPHOSPHATE KINASE 7"/>
    <property type="match status" value="1"/>
</dbReference>
<dbReference type="eggNOG" id="KOG0888">
    <property type="taxonomic scope" value="Eukaryota"/>
</dbReference>
<evidence type="ECO:0000256" key="6">
    <source>
        <dbReference type="PROSITE-ProRule" id="PRU00706"/>
    </source>
</evidence>
<proteinExistence type="inferred from homology"/>
<dbReference type="RefSeq" id="XP_002903421.1">
    <property type="nucleotide sequence ID" value="XM_002903375.1"/>
</dbReference>
<dbReference type="SUPFAM" id="SSF54919">
    <property type="entry name" value="Nucleoside diphosphate kinase, NDK"/>
    <property type="match status" value="2"/>
</dbReference>
<evidence type="ECO:0000256" key="5">
    <source>
        <dbReference type="ARBA" id="ARBA00023273"/>
    </source>
</evidence>
<dbReference type="InParanoid" id="D0NBP2"/>
<dbReference type="EMBL" id="DS028131">
    <property type="protein sequence ID" value="EEY55197.1"/>
    <property type="molecule type" value="Genomic_DNA"/>
</dbReference>
<evidence type="ECO:0000256" key="8">
    <source>
        <dbReference type="SAM" id="Phobius"/>
    </source>
</evidence>
<keyword evidence="8" id="KW-0472">Membrane</keyword>
<protein>
    <submittedName>
        <fullName evidence="10">Nucleoside diphosphate kinase, putative</fullName>
    </submittedName>
</protein>
<dbReference type="InterPro" id="IPR036850">
    <property type="entry name" value="NDK-like_dom_sf"/>
</dbReference>
<dbReference type="SMART" id="SM00562">
    <property type="entry name" value="NDK"/>
    <property type="match status" value="1"/>
</dbReference>
<dbReference type="Pfam" id="PF26010">
    <property type="entry name" value="DUF8003"/>
    <property type="match status" value="1"/>
</dbReference>
<dbReference type="OrthoDB" id="122018at2759"/>
<keyword evidence="5" id="KW-0966">Cell projection</keyword>
<feature type="region of interest" description="Disordered" evidence="7">
    <location>
        <begin position="2097"/>
        <end position="2129"/>
    </location>
</feature>
<feature type="transmembrane region" description="Helical" evidence="8">
    <location>
        <begin position="2276"/>
        <end position="2301"/>
    </location>
</feature>
<evidence type="ECO:0000313" key="10">
    <source>
        <dbReference type="EMBL" id="EEY55197.1"/>
    </source>
</evidence>
<feature type="region of interest" description="Disordered" evidence="7">
    <location>
        <begin position="2024"/>
        <end position="2044"/>
    </location>
</feature>
<evidence type="ECO:0000256" key="7">
    <source>
        <dbReference type="SAM" id="MobiDB-lite"/>
    </source>
</evidence>
<dbReference type="InterPro" id="IPR006602">
    <property type="entry name" value="DM10_dom"/>
</dbReference>
<keyword evidence="10" id="KW-0808">Transferase</keyword>
<dbReference type="PANTHER" id="PTHR43109">
    <property type="entry name" value="NUCLEOSIDE DIPHOSPHATE KINASE 7"/>
    <property type="match status" value="1"/>
</dbReference>
<dbReference type="OMA" id="KPEMLKH"/>
<dbReference type="GO" id="GO:0005879">
    <property type="term" value="C:axonemal microtubule"/>
    <property type="evidence" value="ECO:0007669"/>
    <property type="project" value="TreeGrafter"/>
</dbReference>
<keyword evidence="8" id="KW-0812">Transmembrane</keyword>
<feature type="domain" description="DM10" evidence="9">
    <location>
        <begin position="5"/>
        <end position="94"/>
    </location>
</feature>
<reference evidence="11" key="1">
    <citation type="journal article" date="2009" name="Nature">
        <title>Genome sequence and analysis of the Irish potato famine pathogen Phytophthora infestans.</title>
        <authorList>
            <consortium name="The Broad Institute Genome Sequencing Platform"/>
            <person name="Haas B.J."/>
            <person name="Kamoun S."/>
            <person name="Zody M.C."/>
            <person name="Jiang R.H."/>
            <person name="Handsaker R.E."/>
            <person name="Cano L.M."/>
            <person name="Grabherr M."/>
            <person name="Kodira C.D."/>
            <person name="Raffaele S."/>
            <person name="Torto-Alalibo T."/>
            <person name="Bozkurt T.O."/>
            <person name="Ah-Fong A.M."/>
            <person name="Alvarado L."/>
            <person name="Anderson V.L."/>
            <person name="Armstrong M.R."/>
            <person name="Avrova A."/>
            <person name="Baxter L."/>
            <person name="Beynon J."/>
            <person name="Boevink P.C."/>
            <person name="Bollmann S.R."/>
            <person name="Bos J.I."/>
            <person name="Bulone V."/>
            <person name="Cai G."/>
            <person name="Cakir C."/>
            <person name="Carrington J.C."/>
            <person name="Chawner M."/>
            <person name="Conti L."/>
            <person name="Costanzo S."/>
            <person name="Ewan R."/>
            <person name="Fahlgren N."/>
            <person name="Fischbach M.A."/>
            <person name="Fugelstad J."/>
            <person name="Gilroy E.M."/>
            <person name="Gnerre S."/>
            <person name="Green P.J."/>
            <person name="Grenville-Briggs L.J."/>
            <person name="Griffith J."/>
            <person name="Grunwald N.J."/>
            <person name="Horn K."/>
            <person name="Horner N.R."/>
            <person name="Hu C.H."/>
            <person name="Huitema E."/>
            <person name="Jeong D.H."/>
            <person name="Jones A.M."/>
            <person name="Jones J.D."/>
            <person name="Jones R.W."/>
            <person name="Karlsson E.K."/>
            <person name="Kunjeti S.G."/>
            <person name="Lamour K."/>
            <person name="Liu Z."/>
            <person name="Ma L."/>
            <person name="Maclean D."/>
            <person name="Chibucos M.C."/>
            <person name="McDonald H."/>
            <person name="McWalters J."/>
            <person name="Meijer H.J."/>
            <person name="Morgan W."/>
            <person name="Morris P.F."/>
            <person name="Munro C.A."/>
            <person name="O'Neill K."/>
            <person name="Ospina-Giraldo M."/>
            <person name="Pinzon A."/>
            <person name="Pritchard L."/>
            <person name="Ramsahoye B."/>
            <person name="Ren Q."/>
            <person name="Restrepo S."/>
            <person name="Roy S."/>
            <person name="Sadanandom A."/>
            <person name="Savidor A."/>
            <person name="Schornack S."/>
            <person name="Schwartz D.C."/>
            <person name="Schumann U.D."/>
            <person name="Schwessinger B."/>
            <person name="Seyer L."/>
            <person name="Sharpe T."/>
            <person name="Silvar C."/>
            <person name="Song J."/>
            <person name="Studholme D.J."/>
            <person name="Sykes S."/>
            <person name="Thines M."/>
            <person name="van de Vondervoort P.J."/>
            <person name="Phuntumart V."/>
            <person name="Wawra S."/>
            <person name="Weide R."/>
            <person name="Win J."/>
            <person name="Young C."/>
            <person name="Zhou S."/>
            <person name="Fry W."/>
            <person name="Meyers B.C."/>
            <person name="van West P."/>
            <person name="Ristaino J."/>
            <person name="Govers F."/>
            <person name="Birch P.R."/>
            <person name="Whisson S.C."/>
            <person name="Judelson H.S."/>
            <person name="Nusbaum C."/>
        </authorList>
    </citation>
    <scope>NUCLEOTIDE SEQUENCE [LARGE SCALE GENOMIC DNA]</scope>
    <source>
        <strain evidence="11">T30-4</strain>
    </source>
</reference>
<dbReference type="InterPro" id="IPR037993">
    <property type="entry name" value="NDPk7B"/>
</dbReference>